<reference evidence="3" key="1">
    <citation type="journal article" date="2019" name="Int. J. Syst. Evol. Microbiol.">
        <title>The Global Catalogue of Microorganisms (GCM) 10K type strain sequencing project: providing services to taxonomists for standard genome sequencing and annotation.</title>
        <authorList>
            <consortium name="The Broad Institute Genomics Platform"/>
            <consortium name="The Broad Institute Genome Sequencing Center for Infectious Disease"/>
            <person name="Wu L."/>
            <person name="Ma J."/>
        </authorList>
    </citation>
    <scope>NUCLEOTIDE SEQUENCE [LARGE SCALE GENOMIC DNA]</scope>
    <source>
        <strain evidence="3">CGMCC 1.10759</strain>
    </source>
</reference>
<dbReference type="EMBL" id="JBHSDU010000003">
    <property type="protein sequence ID" value="MFC4309100.1"/>
    <property type="molecule type" value="Genomic_DNA"/>
</dbReference>
<keyword evidence="3" id="KW-1185">Reference proteome</keyword>
<dbReference type="Proteomes" id="UP001595904">
    <property type="component" value="Unassembled WGS sequence"/>
</dbReference>
<proteinExistence type="predicted"/>
<gene>
    <name evidence="2" type="ORF">ACFPN2_08420</name>
</gene>
<evidence type="ECO:0000313" key="2">
    <source>
        <dbReference type="EMBL" id="MFC4309100.1"/>
    </source>
</evidence>
<evidence type="ECO:0000256" key="1">
    <source>
        <dbReference type="SAM" id="Phobius"/>
    </source>
</evidence>
<organism evidence="2 3">
    <name type="scientific">Steroidobacter flavus</name>
    <dbReference type="NCBI Taxonomy" id="1842136"/>
    <lineage>
        <taxon>Bacteria</taxon>
        <taxon>Pseudomonadati</taxon>
        <taxon>Pseudomonadota</taxon>
        <taxon>Gammaproteobacteria</taxon>
        <taxon>Steroidobacterales</taxon>
        <taxon>Steroidobacteraceae</taxon>
        <taxon>Steroidobacter</taxon>
    </lineage>
</organism>
<feature type="transmembrane region" description="Helical" evidence="1">
    <location>
        <begin position="16"/>
        <end position="37"/>
    </location>
</feature>
<keyword evidence="1" id="KW-0472">Membrane</keyword>
<keyword evidence="1" id="KW-0812">Transmembrane</keyword>
<keyword evidence="1" id="KW-1133">Transmembrane helix</keyword>
<accession>A0ABV8SP12</accession>
<sequence>MGGKRFFAWVWRINSLIVFAAGLAAIVVLIFASVSIFKEVTRTRHVRGVVNVAEDQVEGSVASLGAFIEVEGTEVLRASLDVHQEYAQSYGSKEASSIRNYLYFDPTSQESYWLIPDYRGLIVGENEYPPPQNGEANASPQVVVYELVDSDSNQDKRLTAEDTKTIAVASPTGKNFARVLSNVEEYKGGRIVNGTHLVILYTSGAALRAAEIELPSNKLTRESILTAVPIEAPLRASSP</sequence>
<protein>
    <submittedName>
        <fullName evidence="2">Uncharacterized protein</fullName>
    </submittedName>
</protein>
<dbReference type="RefSeq" id="WP_380596163.1">
    <property type="nucleotide sequence ID" value="NZ_JBHSDU010000003.1"/>
</dbReference>
<name>A0ABV8SP12_9GAMM</name>
<comment type="caution">
    <text evidence="2">The sequence shown here is derived from an EMBL/GenBank/DDBJ whole genome shotgun (WGS) entry which is preliminary data.</text>
</comment>
<evidence type="ECO:0000313" key="3">
    <source>
        <dbReference type="Proteomes" id="UP001595904"/>
    </source>
</evidence>